<gene>
    <name evidence="15" type="primary">kdkA</name>
    <name evidence="17" type="ORF">CTM89_08680</name>
</gene>
<keyword evidence="8 15" id="KW-0547">Nucleotide-binding</keyword>
<evidence type="ECO:0000256" key="13">
    <source>
        <dbReference type="ARBA" id="ARBA00029511"/>
    </source>
</evidence>
<evidence type="ECO:0000256" key="5">
    <source>
        <dbReference type="ARBA" id="ARBA00022475"/>
    </source>
</evidence>
<evidence type="ECO:0000256" key="4">
    <source>
        <dbReference type="ARBA" id="ARBA00011988"/>
    </source>
</evidence>
<dbReference type="AlphaFoldDB" id="A0A2T3MCB9"/>
<keyword evidence="12 15" id="KW-0472">Membrane</keyword>
<keyword evidence="5 15" id="KW-1003">Cell membrane</keyword>
<reference evidence="17 18" key="1">
    <citation type="submission" date="2018-03" db="EMBL/GenBank/DDBJ databases">
        <title>Whole genome sequencing of Histamine producing bacteria.</title>
        <authorList>
            <person name="Butler K."/>
        </authorList>
    </citation>
    <scope>NUCLEOTIDE SEQUENCE [LARGE SCALE GENOMIC DNA]</scope>
    <source>
        <strain evidence="17 18">ATCC 33979</strain>
    </source>
</reference>
<keyword evidence="6 15" id="KW-0997">Cell inner membrane</keyword>
<dbReference type="GO" id="GO:0004672">
    <property type="term" value="F:protein kinase activity"/>
    <property type="evidence" value="ECO:0007669"/>
    <property type="project" value="InterPro"/>
</dbReference>
<dbReference type="SUPFAM" id="SSF56112">
    <property type="entry name" value="Protein kinase-like (PK-like)"/>
    <property type="match status" value="1"/>
</dbReference>
<sequence>MQKISHEQQMIWFDDNYLTVDPHCCFDIDFWRQQNAIVGSAQGRGTTWFVAGDKMEMALRHYRRGGLFGKLVSDSYWFTSWDQTRSYAELMLLKVLREGGVNVPRPVAAKAEKKGCVYRADILVEKIPHSRDLVALLIESSLPSSVWHQIGIMIRKMHDLQVCHTDLNAHNILLDMDQQVWLIDFDKCYQQSGDSWKKDNLARLERSFIKEVKKRNIQWQPQDWQALCDGYRGDSER</sequence>
<comment type="caution">
    <text evidence="17">The sequence shown here is derived from an EMBL/GenBank/DDBJ whole genome shotgun (WGS) entry which is preliminary data.</text>
</comment>
<keyword evidence="10 15" id="KW-0067">ATP-binding</keyword>
<keyword evidence="9 15" id="KW-0418">Kinase</keyword>
<comment type="pathway">
    <text evidence="2 15">Bacterial outer membrane biogenesis; LPS core biosynthesis.</text>
</comment>
<dbReference type="RefSeq" id="WP_045068214.1">
    <property type="nucleotide sequence ID" value="NZ_JZSL01000002.1"/>
</dbReference>
<feature type="active site" evidence="15">
    <location>
        <position position="166"/>
    </location>
</feature>
<comment type="similarity">
    <text evidence="3 15">Belongs to the protein kinase superfamily. KdkA/RfaP family.</text>
</comment>
<dbReference type="Pfam" id="PF06293">
    <property type="entry name" value="Kdo"/>
    <property type="match status" value="1"/>
</dbReference>
<dbReference type="Gene3D" id="1.10.510.10">
    <property type="entry name" value="Transferase(Phosphotransferase) domain 1"/>
    <property type="match status" value="1"/>
</dbReference>
<name>A0A2T3MCB9_PHOLE</name>
<dbReference type="OrthoDB" id="6854449at2"/>
<evidence type="ECO:0000313" key="17">
    <source>
        <dbReference type="EMBL" id="PSV90965.1"/>
    </source>
</evidence>
<evidence type="ECO:0000256" key="2">
    <source>
        <dbReference type="ARBA" id="ARBA00004713"/>
    </source>
</evidence>
<comment type="catalytic activity">
    <reaction evidence="14 15">
        <text>an alpha-Kdo-(2-&gt;6)-lipid IVA + ATP = a 4-O-phospho-alpha-Kdo-(2-&gt;6)-lipid IVA + ADP + H(+)</text>
        <dbReference type="Rhea" id="RHEA:74271"/>
        <dbReference type="ChEBI" id="CHEBI:15378"/>
        <dbReference type="ChEBI" id="CHEBI:30616"/>
        <dbReference type="ChEBI" id="CHEBI:176428"/>
        <dbReference type="ChEBI" id="CHEBI:193140"/>
        <dbReference type="ChEBI" id="CHEBI:456216"/>
        <dbReference type="EC" id="2.7.1.166"/>
    </reaction>
</comment>
<protein>
    <recommendedName>
        <fullName evidence="13 15">3-deoxy-D-manno-octulosonic acid kinase</fullName>
        <shortName evidence="15">Kdo kinase</shortName>
        <ecNumber evidence="4 15">2.7.1.166</ecNumber>
    </recommendedName>
</protein>
<keyword evidence="7 15" id="KW-0808">Transferase</keyword>
<evidence type="ECO:0000256" key="7">
    <source>
        <dbReference type="ARBA" id="ARBA00022679"/>
    </source>
</evidence>
<keyword evidence="11 15" id="KW-0448">Lipopolysaccharide biosynthesis</keyword>
<dbReference type="PROSITE" id="PS50011">
    <property type="entry name" value="PROTEIN_KINASE_DOM"/>
    <property type="match status" value="1"/>
</dbReference>
<evidence type="ECO:0000256" key="6">
    <source>
        <dbReference type="ARBA" id="ARBA00022519"/>
    </source>
</evidence>
<dbReference type="EC" id="2.7.1.166" evidence="4 15"/>
<dbReference type="UniPathway" id="UPA00958"/>
<evidence type="ECO:0000259" key="16">
    <source>
        <dbReference type="PROSITE" id="PS50011"/>
    </source>
</evidence>
<dbReference type="NCBIfam" id="NF002475">
    <property type="entry name" value="PRK01723.1"/>
    <property type="match status" value="1"/>
</dbReference>
<dbReference type="Proteomes" id="UP000240410">
    <property type="component" value="Unassembled WGS sequence"/>
</dbReference>
<dbReference type="GO" id="GO:0005886">
    <property type="term" value="C:plasma membrane"/>
    <property type="evidence" value="ECO:0007669"/>
    <property type="project" value="UniProtKB-SubCell"/>
</dbReference>
<evidence type="ECO:0000313" key="18">
    <source>
        <dbReference type="Proteomes" id="UP000240410"/>
    </source>
</evidence>
<evidence type="ECO:0000256" key="14">
    <source>
        <dbReference type="ARBA" id="ARBA00034417"/>
    </source>
</evidence>
<feature type="domain" description="Protein kinase" evidence="16">
    <location>
        <begin position="34"/>
        <end position="237"/>
    </location>
</feature>
<evidence type="ECO:0000256" key="1">
    <source>
        <dbReference type="ARBA" id="ARBA00004515"/>
    </source>
</evidence>
<dbReference type="HAMAP" id="MF_00521">
    <property type="entry name" value="KDO_kinase"/>
    <property type="match status" value="1"/>
</dbReference>
<organism evidence="17 18">
    <name type="scientific">Photobacterium leiognathi</name>
    <dbReference type="NCBI Taxonomy" id="553611"/>
    <lineage>
        <taxon>Bacteria</taxon>
        <taxon>Pseudomonadati</taxon>
        <taxon>Pseudomonadota</taxon>
        <taxon>Gammaproteobacteria</taxon>
        <taxon>Vibrionales</taxon>
        <taxon>Vibrionaceae</taxon>
        <taxon>Photobacterium</taxon>
    </lineage>
</organism>
<accession>A0A2T3MCB9</accession>
<evidence type="ECO:0000256" key="11">
    <source>
        <dbReference type="ARBA" id="ARBA00022985"/>
    </source>
</evidence>
<dbReference type="GO" id="GO:0005524">
    <property type="term" value="F:ATP binding"/>
    <property type="evidence" value="ECO:0007669"/>
    <property type="project" value="UniProtKB-UniRule"/>
</dbReference>
<dbReference type="GO" id="GO:0009244">
    <property type="term" value="P:lipopolysaccharide core region biosynthetic process"/>
    <property type="evidence" value="ECO:0007669"/>
    <property type="project" value="UniProtKB-UniRule"/>
</dbReference>
<evidence type="ECO:0000256" key="3">
    <source>
        <dbReference type="ARBA" id="ARBA00010327"/>
    </source>
</evidence>
<evidence type="ECO:0000256" key="12">
    <source>
        <dbReference type="ARBA" id="ARBA00023136"/>
    </source>
</evidence>
<evidence type="ECO:0000256" key="9">
    <source>
        <dbReference type="ARBA" id="ARBA00022777"/>
    </source>
</evidence>
<dbReference type="InterPro" id="IPR011009">
    <property type="entry name" value="Kinase-like_dom_sf"/>
</dbReference>
<evidence type="ECO:0000256" key="15">
    <source>
        <dbReference type="HAMAP-Rule" id="MF_00521"/>
    </source>
</evidence>
<proteinExistence type="inferred from homology"/>
<dbReference type="InterPro" id="IPR000719">
    <property type="entry name" value="Prot_kinase_dom"/>
</dbReference>
<evidence type="ECO:0000256" key="10">
    <source>
        <dbReference type="ARBA" id="ARBA00022840"/>
    </source>
</evidence>
<comment type="function">
    <text evidence="15">Catalyzes the ATP-dependent phosphorylation of the 3-deoxy-D-manno-octulosonic acid (Kdo) residue in Kdo-lipid IV(A) at the 4-OH position.</text>
</comment>
<dbReference type="InterPro" id="IPR022826">
    <property type="entry name" value="KDO_kinase"/>
</dbReference>
<comment type="subcellular location">
    <subcellularLocation>
        <location evidence="1 15">Cell inner membrane</location>
        <topology evidence="1 15">Peripheral membrane protein</topology>
        <orientation evidence="1 15">Cytoplasmic side</orientation>
    </subcellularLocation>
</comment>
<dbReference type="EMBL" id="PYOJ01000007">
    <property type="protein sequence ID" value="PSV90965.1"/>
    <property type="molecule type" value="Genomic_DNA"/>
</dbReference>
<evidence type="ECO:0000256" key="8">
    <source>
        <dbReference type="ARBA" id="ARBA00022741"/>
    </source>
</evidence>